<evidence type="ECO:0000313" key="2">
    <source>
        <dbReference type="Proteomes" id="UP001218364"/>
    </source>
</evidence>
<dbReference type="PANTHER" id="PTHR11102:SF160">
    <property type="entry name" value="ERAD-ASSOCIATED E3 UBIQUITIN-PROTEIN LIGASE COMPONENT HRD3"/>
    <property type="match status" value="1"/>
</dbReference>
<dbReference type="InterPro" id="IPR006597">
    <property type="entry name" value="Sel1-like"/>
</dbReference>
<dbReference type="Gene3D" id="1.25.40.10">
    <property type="entry name" value="Tetratricopeptide repeat domain"/>
    <property type="match status" value="1"/>
</dbReference>
<dbReference type="Proteomes" id="UP001218364">
    <property type="component" value="Unassembled WGS sequence"/>
</dbReference>
<dbReference type="InterPro" id="IPR011990">
    <property type="entry name" value="TPR-like_helical_dom_sf"/>
</dbReference>
<dbReference type="InterPro" id="IPR050767">
    <property type="entry name" value="Sel1_AlgK"/>
</dbReference>
<dbReference type="SMART" id="SM00671">
    <property type="entry name" value="SEL1"/>
    <property type="match status" value="5"/>
</dbReference>
<protein>
    <submittedName>
        <fullName evidence="1">Tetratricopeptide repeat protein</fullName>
    </submittedName>
</protein>
<dbReference type="Pfam" id="PF08238">
    <property type="entry name" value="Sel1"/>
    <property type="match status" value="5"/>
</dbReference>
<name>A0ABD4XB18_9RHOB</name>
<dbReference type="SUPFAM" id="SSF81901">
    <property type="entry name" value="HCP-like"/>
    <property type="match status" value="2"/>
</dbReference>
<dbReference type="EMBL" id="JARCJK010000005">
    <property type="protein sequence ID" value="MDE4166545.1"/>
    <property type="molecule type" value="Genomic_DNA"/>
</dbReference>
<dbReference type="PANTHER" id="PTHR11102">
    <property type="entry name" value="SEL-1-LIKE PROTEIN"/>
    <property type="match status" value="1"/>
</dbReference>
<proteinExistence type="predicted"/>
<dbReference type="AlphaFoldDB" id="A0ABD4XB18"/>
<accession>A0ABD4XB18</accession>
<sequence length="481" mass="52128">MSVRPPLLKRIGIGLVVILSATGPAIHAQTTEFDALQEAATDPGAVDAQLQLGEILLYGNRGLPQDKDRGMALISQAAAADHTAAQAVLGKVLLDGFYVEADPERGVRLLRTAADKGNLLAEETLGQALLWGLGIPADPAKARDYLSLAAQKGSPDAMRTLGEQLISGRIMEQDLATGVQLLERAVDIGDAEAKVALGTLLFFGGDLPKDRPRATALFKDAAMAGNGEGLLHLGADMMWRQTDRKTAKALLIQSGELGTGAAWATLAEGAMFGYLGKDRRGQFETFAEKARAAGEPRIAKLEALRQLYGINMRASGPDAIDMLEQASEDGNPEAAKFLIQLVRDGNRLNVRKSPKQATKYLERYSHLLDEADRERLEFTLKLAGTRRSDRYDEFLAEFKSRPDLKSTDFGMDIFASNPNFAIFVLQSRFKQQGKAVGPLDGYAGPRTLKALWNACRTLPDTEPCQDTVMQPRVIGALLAQR</sequence>
<gene>
    <name evidence="1" type="ORF">PXK24_12645</name>
</gene>
<comment type="caution">
    <text evidence="1">The sequence shown here is derived from an EMBL/GenBank/DDBJ whole genome shotgun (WGS) entry which is preliminary data.</text>
</comment>
<reference evidence="1 2" key="1">
    <citation type="submission" date="2023-02" db="EMBL/GenBank/DDBJ databases">
        <title>Population genomics of bacteria associated with diatom.</title>
        <authorList>
            <person name="Xie J."/>
            <person name="Wang H."/>
        </authorList>
    </citation>
    <scope>NUCLEOTIDE SEQUENCE [LARGE SCALE GENOMIC DNA]</scope>
    <source>
        <strain evidence="1 2">PT47_8</strain>
    </source>
</reference>
<dbReference type="RefSeq" id="WP_274839764.1">
    <property type="nucleotide sequence ID" value="NZ_JARCJF010000005.1"/>
</dbReference>
<evidence type="ECO:0000313" key="1">
    <source>
        <dbReference type="EMBL" id="MDE4166545.1"/>
    </source>
</evidence>
<organism evidence="1 2">
    <name type="scientific">Phaeobacter gallaeciensis</name>
    <dbReference type="NCBI Taxonomy" id="60890"/>
    <lineage>
        <taxon>Bacteria</taxon>
        <taxon>Pseudomonadati</taxon>
        <taxon>Pseudomonadota</taxon>
        <taxon>Alphaproteobacteria</taxon>
        <taxon>Rhodobacterales</taxon>
        <taxon>Roseobacteraceae</taxon>
        <taxon>Phaeobacter</taxon>
    </lineage>
</organism>